<dbReference type="Pfam" id="PF16332">
    <property type="entry name" value="DUF4962"/>
    <property type="match status" value="1"/>
</dbReference>
<dbReference type="RefSeq" id="WP_065210168.1">
    <property type="nucleotide sequence ID" value="NZ_CP016177.1"/>
</dbReference>
<feature type="domain" description="Heparinase II N-terminal" evidence="3">
    <location>
        <begin position="79"/>
        <end position="390"/>
    </location>
</feature>
<evidence type="ECO:0000313" key="4">
    <source>
        <dbReference type="EMBL" id="ANO33566.1"/>
    </source>
</evidence>
<dbReference type="InterPro" id="IPR032518">
    <property type="entry name" value="HepII_N"/>
</dbReference>
<accession>A0AAN0XVW7</accession>
<comment type="subcellular location">
    <subcellularLocation>
        <location evidence="1">Cell envelope</location>
    </subcellularLocation>
</comment>
<evidence type="ECO:0000256" key="1">
    <source>
        <dbReference type="ARBA" id="ARBA00004196"/>
    </source>
</evidence>
<dbReference type="Proteomes" id="UP000092018">
    <property type="component" value="Chromosome 1"/>
</dbReference>
<gene>
    <name evidence="4" type="ORF">A6E01_10155</name>
</gene>
<feature type="domain" description="Heparinase II/III-like C-terminal" evidence="2">
    <location>
        <begin position="473"/>
        <end position="673"/>
    </location>
</feature>
<dbReference type="InterPro" id="IPR012480">
    <property type="entry name" value="Hepar_II_III_C"/>
</dbReference>
<sequence>MLSLQRNHDFQVFMSPGHEQEVLVNPPSFNWPQPSYHDSFSIELEHTNKPLQWCWENVSSPFQLPFTLPNGEYRWRLVNAEHQATPWFSFSVTEKSEDYLAPTAKELFERCQPHEQFLMYFDEDINHVRISSWMAYDKLKKTAELADIDAITYPTHYRRGEEEGKRTAIANVRKWIDRDLTSLSLLYKIWGDKQSGETAVSLLLKLAEWSPEGPASLLRPCTWGDEVGLSLARNLYLAYHWLAPLLTESEKSFVRPMLVRIAYQMEERLEQDQFKQFPGHSHTSRLPAYLGVAALALHKEFDQSVCERWLNYSLMIYRGVLPFYGGEDGSWAEGPFYSSSYSKWFHPFFLSVERISGFSFYNHPFYKNYSNFAMDFVATQDDIHPFGDGFWCKRDGAEWPGFFAQNPLRIYAERFGDRATREMSLELEQQISSYDLHLLDVVPTIPQIKHSERPLLNLDESQECDGIYSKYYDFAGLGAIKSKRSSVFFRASQFGNSSHRHADQGNIALIDSHTSVLTPSGSYGYRFGSAHHSEWTRTTKAHNLPLIGGRGQILDDESATASVITHKTGANWSVVQMDLSRTYSDAKRFVRTLVTVADKGVLIVDNMSLASAQPVQWRLHSPLNAEKKGQHVLLNNDELAYTVKLLADGLSEPCIEIGYQEETSLHESVVSDANQDIRHIEWQAAPAAQHTFVACCENNPIYHDMDNAGLLKVDIGEGIIVIDIDGERVQKQAKQIELA</sequence>
<dbReference type="GO" id="GO:0030313">
    <property type="term" value="C:cell envelope"/>
    <property type="evidence" value="ECO:0007669"/>
    <property type="project" value="UniProtKB-SubCell"/>
</dbReference>
<evidence type="ECO:0000259" key="3">
    <source>
        <dbReference type="Pfam" id="PF16332"/>
    </source>
</evidence>
<evidence type="ECO:0000259" key="2">
    <source>
        <dbReference type="Pfam" id="PF07940"/>
    </source>
</evidence>
<dbReference type="Gene3D" id="2.70.98.70">
    <property type="match status" value="1"/>
</dbReference>
<dbReference type="EMBL" id="CP016177">
    <property type="protein sequence ID" value="ANO33566.1"/>
    <property type="molecule type" value="Genomic_DNA"/>
</dbReference>
<dbReference type="GO" id="GO:0016829">
    <property type="term" value="F:lyase activity"/>
    <property type="evidence" value="ECO:0007669"/>
    <property type="project" value="InterPro"/>
</dbReference>
<protein>
    <submittedName>
        <fullName evidence="4">Heparinase</fullName>
    </submittedName>
</protein>
<name>A0AAN0XVW7_9VIBR</name>
<dbReference type="Gene3D" id="1.50.10.100">
    <property type="entry name" value="Chondroitin AC/alginate lyase"/>
    <property type="match status" value="1"/>
</dbReference>
<organism evidence="4 5">
    <name type="scientific">Vibrio breoganii</name>
    <dbReference type="NCBI Taxonomy" id="553239"/>
    <lineage>
        <taxon>Bacteria</taxon>
        <taxon>Pseudomonadati</taxon>
        <taxon>Pseudomonadota</taxon>
        <taxon>Gammaproteobacteria</taxon>
        <taxon>Vibrionales</taxon>
        <taxon>Vibrionaceae</taxon>
        <taxon>Vibrio</taxon>
    </lineage>
</organism>
<dbReference type="Pfam" id="PF07940">
    <property type="entry name" value="Hepar_II_III_C"/>
    <property type="match status" value="1"/>
</dbReference>
<evidence type="ECO:0000313" key="5">
    <source>
        <dbReference type="Proteomes" id="UP000092018"/>
    </source>
</evidence>
<dbReference type="KEGG" id="vbr:A6E01_10155"/>
<dbReference type="AlphaFoldDB" id="A0AAN0XVW7"/>
<proteinExistence type="predicted"/>
<dbReference type="SUPFAM" id="SSF48230">
    <property type="entry name" value="Chondroitin AC/alginate lyase"/>
    <property type="match status" value="1"/>
</dbReference>
<reference evidence="4 5" key="1">
    <citation type="submission" date="2016-06" db="EMBL/GenBank/DDBJ databases">
        <title>Adaptive Radiation by Waves of Gene Transfer Leads to Fine-Scale Resource Partitioning in Marine Microbes.</title>
        <authorList>
            <person name="Hehemann J.-H."/>
            <person name="Arevalo P."/>
            <person name="Datta M.S."/>
            <person name="Yu X."/>
            <person name="Corzett C."/>
            <person name="Henschel A."/>
            <person name="Preheim S.P."/>
            <person name="Timberlake S."/>
            <person name="Alm E.J."/>
            <person name="Polz M.F."/>
        </authorList>
    </citation>
    <scope>NUCLEOTIDE SEQUENCE [LARGE SCALE GENOMIC DNA]</scope>
    <source>
        <strain evidence="4 5">FF50</strain>
    </source>
</reference>
<dbReference type="InterPro" id="IPR008929">
    <property type="entry name" value="Chondroitin_lyas"/>
</dbReference>